<feature type="compositionally biased region" description="Polar residues" evidence="1">
    <location>
        <begin position="40"/>
        <end position="54"/>
    </location>
</feature>
<dbReference type="InterPro" id="IPR057710">
    <property type="entry name" value="DUF7950"/>
</dbReference>
<name>A0A834ZL75_TETSI</name>
<keyword evidence="4" id="KW-1185">Reference proteome</keyword>
<comment type="caution">
    <text evidence="3">The sequence shown here is derived from an EMBL/GenBank/DDBJ whole genome shotgun (WGS) entry which is preliminary data.</text>
</comment>
<feature type="domain" description="DUF7950" evidence="2">
    <location>
        <begin position="148"/>
        <end position="272"/>
    </location>
</feature>
<evidence type="ECO:0000256" key="1">
    <source>
        <dbReference type="SAM" id="MobiDB-lite"/>
    </source>
</evidence>
<organism evidence="3 4">
    <name type="scientific">Tetracentron sinense</name>
    <name type="common">Spur-leaf</name>
    <dbReference type="NCBI Taxonomy" id="13715"/>
    <lineage>
        <taxon>Eukaryota</taxon>
        <taxon>Viridiplantae</taxon>
        <taxon>Streptophyta</taxon>
        <taxon>Embryophyta</taxon>
        <taxon>Tracheophyta</taxon>
        <taxon>Spermatophyta</taxon>
        <taxon>Magnoliopsida</taxon>
        <taxon>Trochodendrales</taxon>
        <taxon>Trochodendraceae</taxon>
        <taxon>Tetracentron</taxon>
    </lineage>
</organism>
<feature type="region of interest" description="Disordered" evidence="1">
    <location>
        <begin position="36"/>
        <end position="90"/>
    </location>
</feature>
<reference evidence="3 4" key="1">
    <citation type="submission" date="2020-04" db="EMBL/GenBank/DDBJ databases">
        <title>Plant Genome Project.</title>
        <authorList>
            <person name="Zhang R.-G."/>
        </authorList>
    </citation>
    <scope>NUCLEOTIDE SEQUENCE [LARGE SCALE GENOMIC DNA]</scope>
    <source>
        <strain evidence="3">YNK0</strain>
        <tissue evidence="3">Leaf</tissue>
    </source>
</reference>
<dbReference type="PANTHER" id="PTHR33595">
    <property type="entry name" value="VON WILLEBRAND FACTOR A DOMAIN PROTEIN"/>
    <property type="match status" value="1"/>
</dbReference>
<dbReference type="AlphaFoldDB" id="A0A834ZL75"/>
<accession>A0A834ZL75</accession>
<evidence type="ECO:0000259" key="2">
    <source>
        <dbReference type="Pfam" id="PF25821"/>
    </source>
</evidence>
<dbReference type="Proteomes" id="UP000655225">
    <property type="component" value="Unassembled WGS sequence"/>
</dbReference>
<sequence>MDGRGGCCIAQYAGGAYDMSKLDSIMLRYRPIAPKPAVSGSVSGNSTPENNNVLVRTGRAKRRYVRDSNNNKRSKRNRMASSEEKKDGLNEMVVTLPLLPERPDPKDSPARDSPSDYVQYPQIWLDFNSGFGVSDRTTVIPPPMSTVGSCVTVECVTGICMDDGVGLGRTDEEKRRNLEGDTCPGFVSDGLNMVRWTNEAYRRMVGQGEGEGEGEMIVWLVVKERLPVLYPEFACRVRVCGKERKSFTVPCDVWRMDSGGFAWRLDVKAALCLGR</sequence>
<evidence type="ECO:0000313" key="3">
    <source>
        <dbReference type="EMBL" id="KAF8408387.1"/>
    </source>
</evidence>
<dbReference type="PANTHER" id="PTHR33595:SF7">
    <property type="entry name" value="OS12G0242500 PROTEIN"/>
    <property type="match status" value="1"/>
</dbReference>
<dbReference type="Pfam" id="PF25821">
    <property type="entry name" value="DUF7950"/>
    <property type="match status" value="1"/>
</dbReference>
<dbReference type="EMBL" id="JABCRI010000004">
    <property type="protein sequence ID" value="KAF8408387.1"/>
    <property type="molecule type" value="Genomic_DNA"/>
</dbReference>
<dbReference type="OrthoDB" id="1898295at2759"/>
<evidence type="ECO:0000313" key="4">
    <source>
        <dbReference type="Proteomes" id="UP000655225"/>
    </source>
</evidence>
<gene>
    <name evidence="3" type="ORF">HHK36_007537</name>
</gene>
<dbReference type="OMA" id="RRHFKES"/>
<proteinExistence type="predicted"/>
<protein>
    <recommendedName>
        <fullName evidence="2">DUF7950 domain-containing protein</fullName>
    </recommendedName>
</protein>